<accession>A0A401Q3W1</accession>
<evidence type="ECO:0000313" key="1">
    <source>
        <dbReference type="EMBL" id="GCB80082.1"/>
    </source>
</evidence>
<dbReference type="EMBL" id="BFAA01014839">
    <property type="protein sequence ID" value="GCB80082.1"/>
    <property type="molecule type" value="Genomic_DNA"/>
</dbReference>
<dbReference type="AlphaFoldDB" id="A0A401Q3W1"/>
<sequence length="79" mass="8846">MLQSESFETRENRNVLMGLEKDASRILMDTYGSVQNGGYRSNVYGDEGDDDLYVNSNSGYNPDCRGNYFSNGTTKIGEK</sequence>
<keyword evidence="2" id="KW-1185">Reference proteome</keyword>
<dbReference type="Proteomes" id="UP000288216">
    <property type="component" value="Unassembled WGS sequence"/>
</dbReference>
<protein>
    <submittedName>
        <fullName evidence="1">Uncharacterized protein</fullName>
    </submittedName>
</protein>
<name>A0A401Q3W1_SCYTO</name>
<evidence type="ECO:0000313" key="2">
    <source>
        <dbReference type="Proteomes" id="UP000288216"/>
    </source>
</evidence>
<reference evidence="1 2" key="1">
    <citation type="journal article" date="2018" name="Nat. Ecol. Evol.">
        <title>Shark genomes provide insights into elasmobranch evolution and the origin of vertebrates.</title>
        <authorList>
            <person name="Hara Y"/>
            <person name="Yamaguchi K"/>
            <person name="Onimaru K"/>
            <person name="Kadota M"/>
            <person name="Koyanagi M"/>
            <person name="Keeley SD"/>
            <person name="Tatsumi K"/>
            <person name="Tanaka K"/>
            <person name="Motone F"/>
            <person name="Kageyama Y"/>
            <person name="Nozu R"/>
            <person name="Adachi N"/>
            <person name="Nishimura O"/>
            <person name="Nakagawa R"/>
            <person name="Tanegashima C"/>
            <person name="Kiyatake I"/>
            <person name="Matsumoto R"/>
            <person name="Murakumo K"/>
            <person name="Nishida K"/>
            <person name="Terakita A"/>
            <person name="Kuratani S"/>
            <person name="Sato K"/>
            <person name="Hyodo S Kuraku.S."/>
        </authorList>
    </citation>
    <scope>NUCLEOTIDE SEQUENCE [LARGE SCALE GENOMIC DNA]</scope>
</reference>
<gene>
    <name evidence="1" type="ORF">scyTo_0019658</name>
</gene>
<organism evidence="1 2">
    <name type="scientific">Scyliorhinus torazame</name>
    <name type="common">Cloudy catshark</name>
    <name type="synonym">Catulus torazame</name>
    <dbReference type="NCBI Taxonomy" id="75743"/>
    <lineage>
        <taxon>Eukaryota</taxon>
        <taxon>Metazoa</taxon>
        <taxon>Chordata</taxon>
        <taxon>Craniata</taxon>
        <taxon>Vertebrata</taxon>
        <taxon>Chondrichthyes</taxon>
        <taxon>Elasmobranchii</taxon>
        <taxon>Galeomorphii</taxon>
        <taxon>Galeoidea</taxon>
        <taxon>Carcharhiniformes</taxon>
        <taxon>Scyliorhinidae</taxon>
        <taxon>Scyliorhinus</taxon>
    </lineage>
</organism>
<proteinExistence type="predicted"/>
<comment type="caution">
    <text evidence="1">The sequence shown here is derived from an EMBL/GenBank/DDBJ whole genome shotgun (WGS) entry which is preliminary data.</text>
</comment>